<feature type="compositionally biased region" description="Basic and acidic residues" evidence="1">
    <location>
        <begin position="285"/>
        <end position="297"/>
    </location>
</feature>
<dbReference type="EMBL" id="RSCE01000004">
    <property type="protein sequence ID" value="RSH83266.1"/>
    <property type="molecule type" value="Genomic_DNA"/>
</dbReference>
<proteinExistence type="predicted"/>
<comment type="caution">
    <text evidence="2">The sequence shown here is derived from an EMBL/GenBank/DDBJ whole genome shotgun (WGS) entry which is preliminary data.</text>
</comment>
<organism evidence="2 3">
    <name type="scientific">Apiotrichum porosum</name>
    <dbReference type="NCBI Taxonomy" id="105984"/>
    <lineage>
        <taxon>Eukaryota</taxon>
        <taxon>Fungi</taxon>
        <taxon>Dikarya</taxon>
        <taxon>Basidiomycota</taxon>
        <taxon>Agaricomycotina</taxon>
        <taxon>Tremellomycetes</taxon>
        <taxon>Trichosporonales</taxon>
        <taxon>Trichosporonaceae</taxon>
        <taxon>Apiotrichum</taxon>
    </lineage>
</organism>
<feature type="region of interest" description="Disordered" evidence="1">
    <location>
        <begin position="252"/>
        <end position="320"/>
    </location>
</feature>
<name>A0A427XWJ1_9TREE</name>
<evidence type="ECO:0000313" key="3">
    <source>
        <dbReference type="Proteomes" id="UP000279236"/>
    </source>
</evidence>
<feature type="compositionally biased region" description="Basic and acidic residues" evidence="1">
    <location>
        <begin position="461"/>
        <end position="472"/>
    </location>
</feature>
<dbReference type="Proteomes" id="UP000279236">
    <property type="component" value="Unassembled WGS sequence"/>
</dbReference>
<protein>
    <recommendedName>
        <fullName evidence="4">Zn(2)-C6 fungal-type domain-containing protein</fullName>
    </recommendedName>
</protein>
<dbReference type="RefSeq" id="XP_028477218.1">
    <property type="nucleotide sequence ID" value="XM_028622326.1"/>
</dbReference>
<sequence>MASKKKGKAKAKAPAKPAPAPPIKVTPPTPEPKATTKPKAHPRAKPNLRYNPKERPEWWQHSLAVERDSDVKKELDRQTKLRTPYLDRVDSAWDPRTTNSPQNTPTHNKEYNHVNALRHDQPADRRCIPCVRLGLKCARPTLKYSVCSNCADSGEECGYIWDPPAHLDEPIGRPPSVYVTELLRQNMGSIHLAVSRAGRGEKEEESSLRSTIEPDRSPPRDKYTPIAPPANRAGAGTYDADCPRLPIGLLSRLPDLHRSPSPDTQASLPTPTGTTPVQIGKRKTRSSEAHIPREPVAKRSRPTPAPVRLANTDTKEDDGEGCYTLSRAELAALLGMAYVTGALNFGIPTPDGDGGLTSSLSNEAHVDDDTTQVAYRAALLDLIPEPFTHIEDVTSDPAIYLSTRESRLLQGAFTGEARYMDQFWSKWHDRRVRSRIMRLAPSLSNMERVRPLKGTPMPVHDAGRPVLERHDSGSSADTDMRLMASRPSSLIRPSHTVFPTPRASPPAPTPVWDHSETSMDTFINTVVKNTGRKVGAFPSEMPGILLGGAHQSLLDADRVIRALPPTSEAGHWRVAVLLLKQRVALLWDPSALDTPPSLAEETVNVLAAIIDFYEHAHVLPIPEHLGDVKERSEDRDMTLSRRCRAGIAFFATASDDEVDKCVQSCLVAVTEA</sequence>
<evidence type="ECO:0008006" key="4">
    <source>
        <dbReference type="Google" id="ProtNLM"/>
    </source>
</evidence>
<feature type="region of interest" description="Disordered" evidence="1">
    <location>
        <begin position="1"/>
        <end position="55"/>
    </location>
</feature>
<evidence type="ECO:0000313" key="2">
    <source>
        <dbReference type="EMBL" id="RSH83266.1"/>
    </source>
</evidence>
<feature type="region of interest" description="Disordered" evidence="1">
    <location>
        <begin position="491"/>
        <end position="514"/>
    </location>
</feature>
<feature type="region of interest" description="Disordered" evidence="1">
    <location>
        <begin position="194"/>
        <end position="239"/>
    </location>
</feature>
<feature type="region of interest" description="Disordered" evidence="1">
    <location>
        <begin position="449"/>
        <end position="477"/>
    </location>
</feature>
<feature type="compositionally biased region" description="Basic and acidic residues" evidence="1">
    <location>
        <begin position="198"/>
        <end position="223"/>
    </location>
</feature>
<accession>A0A427XWJ1</accession>
<feature type="compositionally biased region" description="Basic residues" evidence="1">
    <location>
        <begin position="36"/>
        <end position="46"/>
    </location>
</feature>
<gene>
    <name evidence="2" type="ORF">EHS24_006939</name>
</gene>
<keyword evidence="3" id="KW-1185">Reference proteome</keyword>
<feature type="compositionally biased region" description="Polar residues" evidence="1">
    <location>
        <begin position="261"/>
        <end position="277"/>
    </location>
</feature>
<dbReference type="GeneID" id="39591482"/>
<feature type="compositionally biased region" description="Pro residues" evidence="1">
    <location>
        <begin position="16"/>
        <end position="31"/>
    </location>
</feature>
<dbReference type="AlphaFoldDB" id="A0A427XWJ1"/>
<reference evidence="2 3" key="1">
    <citation type="submission" date="2018-11" db="EMBL/GenBank/DDBJ databases">
        <title>Genome sequence of Apiotrichum porosum DSM 27194.</title>
        <authorList>
            <person name="Aliyu H."/>
            <person name="Gorte O."/>
            <person name="Ochsenreither K."/>
        </authorList>
    </citation>
    <scope>NUCLEOTIDE SEQUENCE [LARGE SCALE GENOMIC DNA]</scope>
    <source>
        <strain evidence="2 3">DSM 27194</strain>
    </source>
</reference>
<feature type="compositionally biased region" description="Basic residues" evidence="1">
    <location>
        <begin position="1"/>
        <end position="13"/>
    </location>
</feature>
<evidence type="ECO:0000256" key="1">
    <source>
        <dbReference type="SAM" id="MobiDB-lite"/>
    </source>
</evidence>